<evidence type="ECO:0000313" key="1">
    <source>
        <dbReference type="EMBL" id="RDU99239.1"/>
    </source>
</evidence>
<dbReference type="EMBL" id="QRGA01000005">
    <property type="protein sequence ID" value="RDU99239.1"/>
    <property type="molecule type" value="Genomic_DNA"/>
</dbReference>
<dbReference type="AlphaFoldDB" id="A0A3D8K1W2"/>
<dbReference type="RefSeq" id="WP_115533213.1">
    <property type="nucleotide sequence ID" value="NZ_QRGA01000005.1"/>
</dbReference>
<sequence>MPAPNYGAAEYLRALQALLPRGRVWPRDPDAAQTKVLSGFTPCFAALTTSANYLLVDAFPPTALELLPEWEATLGLPDPCAGESPTLAQRQAQVKARLTNTGGQSVEYFIAYAATLGYEITVTQFAPFRAGQSCAGAPVCSQDWAFAWRINAPAETITYFTAGNSAAGQPLAVWGNAVLQCELSKSKPAHTLLLFAYGQPGSLDSTFILGESALA</sequence>
<dbReference type="Pfam" id="PF10076">
    <property type="entry name" value="Phage_Mu_Gp48"/>
    <property type="match status" value="1"/>
</dbReference>
<accession>A0A3D8K1W2</accession>
<proteinExistence type="predicted"/>
<reference evidence="1 2" key="1">
    <citation type="submission" date="2018-08" db="EMBL/GenBank/DDBJ databases">
        <title>Paraburkholderia sp. DHOM06 isolated from forest soil.</title>
        <authorList>
            <person name="Gao Z.-H."/>
            <person name="Qiu L.-H."/>
        </authorList>
    </citation>
    <scope>NUCLEOTIDE SEQUENCE [LARGE SCALE GENOMIC DNA]</scope>
    <source>
        <strain evidence="1 2">DHOM06</strain>
    </source>
</reference>
<organism evidence="1 2">
    <name type="scientific">Trinickia dinghuensis</name>
    <dbReference type="NCBI Taxonomy" id="2291023"/>
    <lineage>
        <taxon>Bacteria</taxon>
        <taxon>Pseudomonadati</taxon>
        <taxon>Pseudomonadota</taxon>
        <taxon>Betaproteobacteria</taxon>
        <taxon>Burkholderiales</taxon>
        <taxon>Burkholderiaceae</taxon>
        <taxon>Trinickia</taxon>
    </lineage>
</organism>
<comment type="caution">
    <text evidence="1">The sequence shown here is derived from an EMBL/GenBank/DDBJ whole genome shotgun (WGS) entry which is preliminary data.</text>
</comment>
<dbReference type="OrthoDB" id="6592844at2"/>
<dbReference type="Proteomes" id="UP000256838">
    <property type="component" value="Unassembled WGS sequence"/>
</dbReference>
<gene>
    <name evidence="1" type="ORF">DWV00_08950</name>
</gene>
<evidence type="ECO:0000313" key="2">
    <source>
        <dbReference type="Proteomes" id="UP000256838"/>
    </source>
</evidence>
<dbReference type="InterPro" id="IPR018755">
    <property type="entry name" value="Phage_Mu_Gp48"/>
</dbReference>
<keyword evidence="2" id="KW-1185">Reference proteome</keyword>
<protein>
    <submittedName>
        <fullName evidence="1">DUF2313 domain-containing protein</fullName>
    </submittedName>
</protein>
<name>A0A3D8K1W2_9BURK</name>